<evidence type="ECO:0000256" key="3">
    <source>
        <dbReference type="ARBA" id="ARBA00022448"/>
    </source>
</evidence>
<evidence type="ECO:0000256" key="5">
    <source>
        <dbReference type="ARBA" id="ARBA00022692"/>
    </source>
</evidence>
<feature type="transmembrane region" description="Helical" evidence="8">
    <location>
        <begin position="273"/>
        <end position="294"/>
    </location>
</feature>
<evidence type="ECO:0000313" key="10">
    <source>
        <dbReference type="EMBL" id="MFC7459361.1"/>
    </source>
</evidence>
<comment type="subcellular location">
    <subcellularLocation>
        <location evidence="1 8">Cell membrane</location>
        <topology evidence="1 8">Multi-pass membrane protein</topology>
    </subcellularLocation>
</comment>
<dbReference type="RefSeq" id="WP_382198608.1">
    <property type="nucleotide sequence ID" value="NZ_JBHTBZ010000007.1"/>
</dbReference>
<evidence type="ECO:0000256" key="8">
    <source>
        <dbReference type="RuleBase" id="RU363032"/>
    </source>
</evidence>
<organism evidence="10 11">
    <name type="scientific">Hydrogenophaga defluvii</name>
    <dbReference type="NCBI Taxonomy" id="249410"/>
    <lineage>
        <taxon>Bacteria</taxon>
        <taxon>Pseudomonadati</taxon>
        <taxon>Pseudomonadota</taxon>
        <taxon>Betaproteobacteria</taxon>
        <taxon>Burkholderiales</taxon>
        <taxon>Comamonadaceae</taxon>
        <taxon>Hydrogenophaga</taxon>
    </lineage>
</organism>
<dbReference type="Gene3D" id="1.10.3720.10">
    <property type="entry name" value="MetI-like"/>
    <property type="match status" value="1"/>
</dbReference>
<comment type="caution">
    <text evidence="10">The sequence shown here is derived from an EMBL/GenBank/DDBJ whole genome shotgun (WGS) entry which is preliminary data.</text>
</comment>
<dbReference type="EMBL" id="JBHTBZ010000007">
    <property type="protein sequence ID" value="MFC7459361.1"/>
    <property type="molecule type" value="Genomic_DNA"/>
</dbReference>
<keyword evidence="6 8" id="KW-1133">Transmembrane helix</keyword>
<feature type="domain" description="ABC transmembrane type-1" evidence="9">
    <location>
        <begin position="88"/>
        <end position="294"/>
    </location>
</feature>
<dbReference type="InterPro" id="IPR000515">
    <property type="entry name" value="MetI-like"/>
</dbReference>
<protein>
    <submittedName>
        <fullName evidence="10">ABC transporter permease subunit</fullName>
    </submittedName>
</protein>
<feature type="transmembrane region" description="Helical" evidence="8">
    <location>
        <begin position="124"/>
        <end position="143"/>
    </location>
</feature>
<keyword evidence="4" id="KW-1003">Cell membrane</keyword>
<evidence type="ECO:0000256" key="6">
    <source>
        <dbReference type="ARBA" id="ARBA00022989"/>
    </source>
</evidence>
<dbReference type="Proteomes" id="UP001596457">
    <property type="component" value="Unassembled WGS sequence"/>
</dbReference>
<accession>A0ABW2S7U1</accession>
<keyword evidence="7 8" id="KW-0472">Membrane</keyword>
<feature type="transmembrane region" description="Helical" evidence="8">
    <location>
        <begin position="174"/>
        <end position="194"/>
    </location>
</feature>
<dbReference type="InterPro" id="IPR035906">
    <property type="entry name" value="MetI-like_sf"/>
</dbReference>
<comment type="similarity">
    <text evidence="2">Belongs to the binding-protein-dependent transport system permease family. CysTW subfamily.</text>
</comment>
<dbReference type="SUPFAM" id="SSF161098">
    <property type="entry name" value="MetI-like"/>
    <property type="match status" value="1"/>
</dbReference>
<evidence type="ECO:0000256" key="2">
    <source>
        <dbReference type="ARBA" id="ARBA00007069"/>
    </source>
</evidence>
<proteinExistence type="inferred from homology"/>
<sequence length="307" mass="34238">MSAHSNVQWLDAFVARLGRKFVIGVPMLFLLAVFALPFLVVFKISVSESDGVRFVDLLTWSEGVLQLKVRFSNYLYILFEDSLYIEAYLSSLKYAALTTAICLLIGYPFAYFLARSPAEVRPGLLMLVMLPFWTSFLLRVYAWKMLLADNGVFNNIALALGLIDAPIKMMHTPFSLTLGMVYTYLPFMVLPLYANLVKMDLRLLEAARDLGATPWQAFWRITVPLSKGGIVAGALLVFIPCVGEFVIPELLGGPQTLMIGRVLWDEFFANNDWPMAASVAVVMVLLIIVPLALFNKYQAEQSAGGRA</sequence>
<feature type="transmembrane region" description="Helical" evidence="8">
    <location>
        <begin position="228"/>
        <end position="247"/>
    </location>
</feature>
<dbReference type="PANTHER" id="PTHR42929:SF3">
    <property type="entry name" value="PUTRESCINE TRANSPORT SYSTEM PERMEASE PROTEIN POTH"/>
    <property type="match status" value="1"/>
</dbReference>
<gene>
    <name evidence="10" type="ORF">ACFQU0_02840</name>
</gene>
<dbReference type="PANTHER" id="PTHR42929">
    <property type="entry name" value="INNER MEMBRANE ABC TRANSPORTER PERMEASE PROTEIN YDCU-RELATED-RELATED"/>
    <property type="match status" value="1"/>
</dbReference>
<feature type="transmembrane region" description="Helical" evidence="8">
    <location>
        <begin position="21"/>
        <end position="42"/>
    </location>
</feature>
<keyword evidence="5 8" id="KW-0812">Transmembrane</keyword>
<dbReference type="PROSITE" id="PS50928">
    <property type="entry name" value="ABC_TM1"/>
    <property type="match status" value="1"/>
</dbReference>
<evidence type="ECO:0000256" key="4">
    <source>
        <dbReference type="ARBA" id="ARBA00022475"/>
    </source>
</evidence>
<dbReference type="Pfam" id="PF00528">
    <property type="entry name" value="BPD_transp_1"/>
    <property type="match status" value="1"/>
</dbReference>
<evidence type="ECO:0000259" key="9">
    <source>
        <dbReference type="PROSITE" id="PS50928"/>
    </source>
</evidence>
<evidence type="ECO:0000313" key="11">
    <source>
        <dbReference type="Proteomes" id="UP001596457"/>
    </source>
</evidence>
<name>A0ABW2S7U1_9BURK</name>
<feature type="transmembrane region" description="Helical" evidence="8">
    <location>
        <begin position="94"/>
        <end position="112"/>
    </location>
</feature>
<reference evidence="11" key="1">
    <citation type="journal article" date="2019" name="Int. J. Syst. Evol. Microbiol.">
        <title>The Global Catalogue of Microorganisms (GCM) 10K type strain sequencing project: providing services to taxonomists for standard genome sequencing and annotation.</title>
        <authorList>
            <consortium name="The Broad Institute Genomics Platform"/>
            <consortium name="The Broad Institute Genome Sequencing Center for Infectious Disease"/>
            <person name="Wu L."/>
            <person name="Ma J."/>
        </authorList>
    </citation>
    <scope>NUCLEOTIDE SEQUENCE [LARGE SCALE GENOMIC DNA]</scope>
    <source>
        <strain evidence="11">CCUG 53903</strain>
    </source>
</reference>
<evidence type="ECO:0000256" key="1">
    <source>
        <dbReference type="ARBA" id="ARBA00004651"/>
    </source>
</evidence>
<keyword evidence="3 8" id="KW-0813">Transport</keyword>
<evidence type="ECO:0000256" key="7">
    <source>
        <dbReference type="ARBA" id="ARBA00023136"/>
    </source>
</evidence>
<keyword evidence="11" id="KW-1185">Reference proteome</keyword>
<dbReference type="CDD" id="cd06261">
    <property type="entry name" value="TM_PBP2"/>
    <property type="match status" value="1"/>
</dbReference>